<dbReference type="Proteomes" id="UP000245469">
    <property type="component" value="Unassembled WGS sequence"/>
</dbReference>
<keyword evidence="4" id="KW-1185">Reference proteome</keyword>
<evidence type="ECO:0000259" key="2">
    <source>
        <dbReference type="Pfam" id="PF11796"/>
    </source>
</evidence>
<dbReference type="EMBL" id="QGDQ01000016">
    <property type="protein sequence ID" value="PWJ52960.1"/>
    <property type="molecule type" value="Genomic_DNA"/>
</dbReference>
<reference evidence="3 4" key="1">
    <citation type="submission" date="2018-03" db="EMBL/GenBank/DDBJ databases">
        <title>Genomic Encyclopedia of Archaeal and Bacterial Type Strains, Phase II (KMG-II): from individual species to whole genera.</title>
        <authorList>
            <person name="Goeker M."/>
        </authorList>
    </citation>
    <scope>NUCLEOTIDE SEQUENCE [LARGE SCALE GENOMIC DNA]</scope>
    <source>
        <strain evidence="3 4">DSM 44889</strain>
    </source>
</reference>
<dbReference type="InterPro" id="IPR024466">
    <property type="entry name" value="CHP02679_N"/>
</dbReference>
<protein>
    <recommendedName>
        <fullName evidence="2">Conserved hypothetical protein CHP02679 N terminus domain-containing protein</fullName>
    </recommendedName>
</protein>
<name>A0A316A7K8_9ACTN</name>
<evidence type="ECO:0000256" key="1">
    <source>
        <dbReference type="SAM" id="MobiDB-lite"/>
    </source>
</evidence>
<dbReference type="RefSeq" id="WP_109775005.1">
    <property type="nucleotide sequence ID" value="NZ_QGDQ01000016.1"/>
</dbReference>
<sequence length="397" mass="40835">MTPRPSLEDVAELLGSPGLAWAVQRVRGQLESGADPVAVLQLLSATHAQRAAARELLGPAAVVRGTQLSVRVDDVEELLREVAGWPSDLASAVRALDGGPLPEPAPEPEPEPTVVVLPEPVVLPETVVLVETAPAVVAGPVLRERVLAPEPEPEAELEPEPEPEPEPRPELDAAGAQEAGLALADVVVVLDLPVAPHGPTGTLLTAMGAAGLPAVVTLQQLREAPPSWLPAPPGGTALVCATTAAMAAIAVAAPRRRLRGPASSTAQHVPVVCLDASATEAGADPDWPGDAVTVVLNGLRGAGWRLLLNPGDGPESDVLTELLVDEFDAEAWHSPAPDGALLELLVADARGFQRAATVSPKPVPPEPVRVDLPDVPTQSRLPLAGTALKRTSAPGIS</sequence>
<feature type="domain" description="Conserved hypothetical protein CHP02679 N terminus" evidence="2">
    <location>
        <begin position="39"/>
        <end position="102"/>
    </location>
</feature>
<feature type="region of interest" description="Disordered" evidence="1">
    <location>
        <begin position="148"/>
        <end position="172"/>
    </location>
</feature>
<dbReference type="AlphaFoldDB" id="A0A316A7K8"/>
<dbReference type="Pfam" id="PF11796">
    <property type="entry name" value="DUF3323"/>
    <property type="match status" value="1"/>
</dbReference>
<feature type="region of interest" description="Disordered" evidence="1">
    <location>
        <begin position="357"/>
        <end position="397"/>
    </location>
</feature>
<organism evidence="3 4">
    <name type="scientific">Quadrisphaera granulorum</name>
    <dbReference type="NCBI Taxonomy" id="317664"/>
    <lineage>
        <taxon>Bacteria</taxon>
        <taxon>Bacillati</taxon>
        <taxon>Actinomycetota</taxon>
        <taxon>Actinomycetes</taxon>
        <taxon>Kineosporiales</taxon>
        <taxon>Kineosporiaceae</taxon>
        <taxon>Quadrisphaera</taxon>
    </lineage>
</organism>
<evidence type="ECO:0000313" key="3">
    <source>
        <dbReference type="EMBL" id="PWJ52960.1"/>
    </source>
</evidence>
<comment type="caution">
    <text evidence="3">The sequence shown here is derived from an EMBL/GenBank/DDBJ whole genome shotgun (WGS) entry which is preliminary data.</text>
</comment>
<gene>
    <name evidence="3" type="ORF">BXY45_11696</name>
</gene>
<accession>A0A316A7K8</accession>
<feature type="compositionally biased region" description="Acidic residues" evidence="1">
    <location>
        <begin position="151"/>
        <end position="164"/>
    </location>
</feature>
<proteinExistence type="predicted"/>
<evidence type="ECO:0000313" key="4">
    <source>
        <dbReference type="Proteomes" id="UP000245469"/>
    </source>
</evidence>
<dbReference type="OrthoDB" id="8188786at2"/>